<feature type="region of interest" description="Disordered" evidence="2">
    <location>
        <begin position="163"/>
        <end position="185"/>
    </location>
</feature>
<protein>
    <submittedName>
        <fullName evidence="3">Uncharacterized protein</fullName>
    </submittedName>
</protein>
<keyword evidence="4" id="KW-1185">Reference proteome</keyword>
<feature type="compositionally biased region" description="Basic and acidic residues" evidence="2">
    <location>
        <begin position="53"/>
        <end position="63"/>
    </location>
</feature>
<comment type="caution">
    <text evidence="3">The sequence shown here is derived from an EMBL/GenBank/DDBJ whole genome shotgun (WGS) entry which is preliminary data.</text>
</comment>
<dbReference type="AlphaFoldDB" id="A0A5N6NTR0"/>
<evidence type="ECO:0000256" key="1">
    <source>
        <dbReference type="SAM" id="Coils"/>
    </source>
</evidence>
<dbReference type="EMBL" id="SZYD01000009">
    <property type="protein sequence ID" value="KAD5318111.1"/>
    <property type="molecule type" value="Genomic_DNA"/>
</dbReference>
<feature type="region of interest" description="Disordered" evidence="2">
    <location>
        <begin position="1"/>
        <end position="79"/>
    </location>
</feature>
<gene>
    <name evidence="3" type="ORF">E3N88_18057</name>
</gene>
<feature type="compositionally biased region" description="Acidic residues" evidence="2">
    <location>
        <begin position="17"/>
        <end position="52"/>
    </location>
</feature>
<reference evidence="3 4" key="1">
    <citation type="submission" date="2019-05" db="EMBL/GenBank/DDBJ databases">
        <title>Mikania micrantha, genome provides insights into the molecular mechanism of rapid growth.</title>
        <authorList>
            <person name="Liu B."/>
        </authorList>
    </citation>
    <scope>NUCLEOTIDE SEQUENCE [LARGE SCALE GENOMIC DNA]</scope>
    <source>
        <strain evidence="3">NLD-2019</strain>
        <tissue evidence="3">Leaf</tissue>
    </source>
</reference>
<feature type="compositionally biased region" description="Polar residues" evidence="2">
    <location>
        <begin position="1"/>
        <end position="11"/>
    </location>
</feature>
<name>A0A5N6NTR0_9ASTR</name>
<proteinExistence type="predicted"/>
<sequence length="196" mass="23086">MCNVRFGSSTDYRFAEDPVEDPEEDPVENPDEDPEEDPEEDPQEDPEDDPQEEPQRDPGKAPVEDSSEESSYRMPPRFRACKRPRFESDDVTRLTWESKWANDRIEHMAQELRDVNARYAELRKVVQGIESHIVHLTTRVQEEEHRADIAEWRLIALEEQFVSEAEEEEEEEEIPEHDFDSEPLDRFADSLCVRNL</sequence>
<accession>A0A5N6NTR0</accession>
<feature type="coiled-coil region" evidence="1">
    <location>
        <begin position="105"/>
        <end position="160"/>
    </location>
</feature>
<keyword evidence="1" id="KW-0175">Coiled coil</keyword>
<evidence type="ECO:0000313" key="3">
    <source>
        <dbReference type="EMBL" id="KAD5318111.1"/>
    </source>
</evidence>
<feature type="compositionally biased region" description="Acidic residues" evidence="2">
    <location>
        <begin position="164"/>
        <end position="175"/>
    </location>
</feature>
<evidence type="ECO:0000256" key="2">
    <source>
        <dbReference type="SAM" id="MobiDB-lite"/>
    </source>
</evidence>
<evidence type="ECO:0000313" key="4">
    <source>
        <dbReference type="Proteomes" id="UP000326396"/>
    </source>
</evidence>
<feature type="compositionally biased region" description="Basic and acidic residues" evidence="2">
    <location>
        <begin position="176"/>
        <end position="185"/>
    </location>
</feature>
<dbReference type="Proteomes" id="UP000326396">
    <property type="component" value="Linkage Group LG17"/>
</dbReference>
<organism evidence="3 4">
    <name type="scientific">Mikania micrantha</name>
    <name type="common">bitter vine</name>
    <dbReference type="NCBI Taxonomy" id="192012"/>
    <lineage>
        <taxon>Eukaryota</taxon>
        <taxon>Viridiplantae</taxon>
        <taxon>Streptophyta</taxon>
        <taxon>Embryophyta</taxon>
        <taxon>Tracheophyta</taxon>
        <taxon>Spermatophyta</taxon>
        <taxon>Magnoliopsida</taxon>
        <taxon>eudicotyledons</taxon>
        <taxon>Gunneridae</taxon>
        <taxon>Pentapetalae</taxon>
        <taxon>asterids</taxon>
        <taxon>campanulids</taxon>
        <taxon>Asterales</taxon>
        <taxon>Asteraceae</taxon>
        <taxon>Asteroideae</taxon>
        <taxon>Heliantheae alliance</taxon>
        <taxon>Eupatorieae</taxon>
        <taxon>Mikania</taxon>
    </lineage>
</organism>